<dbReference type="InterPro" id="IPR011330">
    <property type="entry name" value="Glyco_hydro/deAcase_b/a-brl"/>
</dbReference>
<name>C0GK70_DETAL</name>
<dbReference type="Gene3D" id="3.20.20.370">
    <property type="entry name" value="Glycoside hydrolase/deacetylase"/>
    <property type="match status" value="1"/>
</dbReference>
<accession>C0GK70</accession>
<feature type="domain" description="LysM" evidence="3">
    <location>
        <begin position="328"/>
        <end position="358"/>
    </location>
</feature>
<dbReference type="eggNOG" id="COG0726">
    <property type="taxonomic scope" value="Bacteria"/>
</dbReference>
<organism evidence="4 5">
    <name type="scientific">Dethiobacter alkaliphilus AHT 1</name>
    <dbReference type="NCBI Taxonomy" id="555088"/>
    <lineage>
        <taxon>Bacteria</taxon>
        <taxon>Bacillati</taxon>
        <taxon>Bacillota</taxon>
        <taxon>Dethiobacteria</taxon>
        <taxon>Dethiobacterales</taxon>
        <taxon>Dethiobacteraceae</taxon>
        <taxon>Dethiobacter</taxon>
    </lineage>
</organism>
<proteinExistence type="predicted"/>
<dbReference type="InterPro" id="IPR018392">
    <property type="entry name" value="LysM"/>
</dbReference>
<feature type="compositionally biased region" description="Pro residues" evidence="1">
    <location>
        <begin position="36"/>
        <end position="87"/>
    </location>
</feature>
<dbReference type="OrthoDB" id="9806342at2"/>
<dbReference type="InterPro" id="IPR036779">
    <property type="entry name" value="LysM_dom_sf"/>
</dbReference>
<comment type="caution">
    <text evidence="4">The sequence shown here is derived from an EMBL/GenBank/DDBJ whole genome shotgun (WGS) entry which is preliminary data.</text>
</comment>
<dbReference type="Pfam" id="PF01522">
    <property type="entry name" value="Polysacc_deac_1"/>
    <property type="match status" value="1"/>
</dbReference>
<reference evidence="4 5" key="1">
    <citation type="submission" date="2009-02" db="EMBL/GenBank/DDBJ databases">
        <title>Sequencing of the draft genome and assembly of Dethiobacter alkaliphilus AHT 1.</title>
        <authorList>
            <consortium name="US DOE Joint Genome Institute (JGI-PGF)"/>
            <person name="Lucas S."/>
            <person name="Copeland A."/>
            <person name="Lapidus A."/>
            <person name="Glavina del Rio T."/>
            <person name="Dalin E."/>
            <person name="Tice H."/>
            <person name="Bruce D."/>
            <person name="Goodwin L."/>
            <person name="Pitluck S."/>
            <person name="Larimer F."/>
            <person name="Land M.L."/>
            <person name="Hauser L."/>
            <person name="Muyzer G."/>
        </authorList>
    </citation>
    <scope>NUCLEOTIDE SEQUENCE [LARGE SCALE GENOMIC DNA]</scope>
    <source>
        <strain evidence="4 5">AHT 1</strain>
    </source>
</reference>
<dbReference type="InterPro" id="IPR050248">
    <property type="entry name" value="Polysacc_deacetylase_ArnD"/>
</dbReference>
<protein>
    <submittedName>
        <fullName evidence="4">Polysaccharide deacetylase</fullName>
    </submittedName>
</protein>
<dbReference type="GO" id="GO:0016810">
    <property type="term" value="F:hydrolase activity, acting on carbon-nitrogen (but not peptide) bonds"/>
    <property type="evidence" value="ECO:0007669"/>
    <property type="project" value="InterPro"/>
</dbReference>
<feature type="region of interest" description="Disordered" evidence="1">
    <location>
        <begin position="35"/>
        <end position="95"/>
    </location>
</feature>
<evidence type="ECO:0000313" key="5">
    <source>
        <dbReference type="Proteomes" id="UP000006443"/>
    </source>
</evidence>
<dbReference type="EMBL" id="ACJM01000021">
    <property type="protein sequence ID" value="EEG76253.1"/>
    <property type="molecule type" value="Genomic_DNA"/>
</dbReference>
<dbReference type="GO" id="GO:0005975">
    <property type="term" value="P:carbohydrate metabolic process"/>
    <property type="evidence" value="ECO:0007669"/>
    <property type="project" value="InterPro"/>
</dbReference>
<dbReference type="SUPFAM" id="SSF88713">
    <property type="entry name" value="Glycoside hydrolase/deacetylase"/>
    <property type="match status" value="1"/>
</dbReference>
<dbReference type="RefSeq" id="WP_008518709.1">
    <property type="nucleotide sequence ID" value="NZ_ACJM01000021.1"/>
</dbReference>
<dbReference type="PROSITE" id="PS51782">
    <property type="entry name" value="LYSM"/>
    <property type="match status" value="1"/>
</dbReference>
<evidence type="ECO:0000259" key="3">
    <source>
        <dbReference type="PROSITE" id="PS51782"/>
    </source>
</evidence>
<dbReference type="PANTHER" id="PTHR10587">
    <property type="entry name" value="GLYCOSYL TRANSFERASE-RELATED"/>
    <property type="match status" value="1"/>
</dbReference>
<dbReference type="STRING" id="555088.DealDRAFT_2879"/>
<sequence>MKLPLKKWQIAVLVVLPVLFLSVYTLAFWQPWNQSEPPPTGTPPSEVVPPVEPDLPEPVPAPEPEPGPQPQPDPAPKPQPEPKPQPPSETDKPDTPIIYVDQQLLIPTSKNGSLTHSKVVREGTLSAGQKQIALTFDAGWLHEQTIPLLDVLDKYQVKSTFFPRALWVKDYPHLGREIVNRGHILENHSLTHGDMSKMTDQQIRQELRESTRILKETTNSKPYLFRPPYGAYNDRMLQILAQEGYPYTVMWTVDTHDWAREIRGEQVTVDYLVNRVLNNASDKGIILMHIGGYNTVEALPRIISGLREDGYKLVTVNEMLPPPEEGYLIHTVRQGETLYSISKKYGVSVAEVIDANDL</sequence>
<evidence type="ECO:0000259" key="2">
    <source>
        <dbReference type="PROSITE" id="PS51677"/>
    </source>
</evidence>
<feature type="domain" description="NodB homology" evidence="2">
    <location>
        <begin position="130"/>
        <end position="314"/>
    </location>
</feature>
<dbReference type="Pfam" id="PF01476">
    <property type="entry name" value="LysM"/>
    <property type="match status" value="1"/>
</dbReference>
<dbReference type="AlphaFoldDB" id="C0GK70"/>
<dbReference type="Proteomes" id="UP000006443">
    <property type="component" value="Unassembled WGS sequence"/>
</dbReference>
<dbReference type="PROSITE" id="PS51677">
    <property type="entry name" value="NODB"/>
    <property type="match status" value="1"/>
</dbReference>
<gene>
    <name evidence="4" type="ORF">DealDRAFT_2879</name>
</gene>
<keyword evidence="5" id="KW-1185">Reference proteome</keyword>
<dbReference type="Gene3D" id="3.10.350.10">
    <property type="entry name" value="LysM domain"/>
    <property type="match status" value="1"/>
</dbReference>
<evidence type="ECO:0000313" key="4">
    <source>
        <dbReference type="EMBL" id="EEG76253.1"/>
    </source>
</evidence>
<dbReference type="CDD" id="cd10917">
    <property type="entry name" value="CE4_NodB_like_6s_7s"/>
    <property type="match status" value="1"/>
</dbReference>
<dbReference type="SUPFAM" id="SSF54106">
    <property type="entry name" value="LysM domain"/>
    <property type="match status" value="1"/>
</dbReference>
<evidence type="ECO:0000256" key="1">
    <source>
        <dbReference type="SAM" id="MobiDB-lite"/>
    </source>
</evidence>
<dbReference type="CDD" id="cd00118">
    <property type="entry name" value="LysM"/>
    <property type="match status" value="1"/>
</dbReference>
<dbReference type="InterPro" id="IPR002509">
    <property type="entry name" value="NODB_dom"/>
</dbReference>